<accession>A0A6M3JYY3</accession>
<sequence length="621" mass="71947">MKRKPFKKIKRYPALKIVRTPVPRSSGPLILSKKDPQDNIKDFKKEMGESRKRAKKLLAKDISTEAGFIQNLTETNLESTKLYYYQINFMNDRAKYRHGDKSRQIGMSYGFSCEGYGKTQLFDIYTGLFISFNQEEANEKITYARALDESVSFKYKKKIVVDRVTAMEWEGKLKDGRKTRTRLISHPQREPRGKGYNTDVFLDEIAHYQWPEKIYVAAVPIITRGFGQLAMASSPLGQSGLHYAIGTNVEDYPNYSRHRIYWWNNPDFLNDYALENFDSVHEEALLLETKDRVFKFGNDSIVEAYNSMLEEYFQQEYELRAIDESVSYYPMELIKQCTFDALMGLSHIDEDDLYGDNPIYDSPVYTGVEFKTYLTIEELSRAIAKNIVTKRLIAGYDVGRKENSSEILILEEIPNLNYLQIVRLIISLKNVSYNQQFGMIEKLFKHVPIKLLKIDSTGLGDNLAEDLKRKFRSRIEDVKFTNPNKGELAINLKLRFEDQAIAIPNNRDLIRQIHSIKRKVMENALIKYEVDSSEKRKHHGDMFWALALASSAGEPVQMHRVRLINTKLVSPIISKRILTGIPSRTFNKIPMIGGISDYKKLPPPPNHYNDFTLPIHKEFLN</sequence>
<dbReference type="AlphaFoldDB" id="A0A6M3JYY3"/>
<dbReference type="EMBL" id="MT142144">
    <property type="protein sequence ID" value="QJA75159.1"/>
    <property type="molecule type" value="Genomic_DNA"/>
</dbReference>
<dbReference type="InterPro" id="IPR035421">
    <property type="entry name" value="Terminase_6C"/>
</dbReference>
<dbReference type="Pfam" id="PF17289">
    <property type="entry name" value="Terminase_6C"/>
    <property type="match status" value="1"/>
</dbReference>
<dbReference type="InterPro" id="IPR027417">
    <property type="entry name" value="P-loop_NTPase"/>
</dbReference>
<organism evidence="3">
    <name type="scientific">viral metagenome</name>
    <dbReference type="NCBI Taxonomy" id="1070528"/>
    <lineage>
        <taxon>unclassified sequences</taxon>
        <taxon>metagenomes</taxon>
        <taxon>organismal metagenomes</taxon>
    </lineage>
</organism>
<gene>
    <name evidence="3" type="ORF">MM415A01863_0007</name>
</gene>
<evidence type="ECO:0000259" key="2">
    <source>
        <dbReference type="Pfam" id="PF17289"/>
    </source>
</evidence>
<proteinExistence type="predicted"/>
<protein>
    <submittedName>
        <fullName evidence="3">Putative terminase</fullName>
    </submittedName>
</protein>
<name>A0A6M3JYY3_9ZZZZ</name>
<evidence type="ECO:0000313" key="3">
    <source>
        <dbReference type="EMBL" id="QJA75159.1"/>
    </source>
</evidence>
<dbReference type="Gene3D" id="3.40.50.300">
    <property type="entry name" value="P-loop containing nucleotide triphosphate hydrolases"/>
    <property type="match status" value="1"/>
</dbReference>
<keyword evidence="1" id="KW-1188">Viral release from host cell</keyword>
<dbReference type="Gene3D" id="3.30.420.240">
    <property type="match status" value="1"/>
</dbReference>
<feature type="domain" description="Terminase large subunit gp17-like C-terminal" evidence="2">
    <location>
        <begin position="429"/>
        <end position="549"/>
    </location>
</feature>
<evidence type="ECO:0000256" key="1">
    <source>
        <dbReference type="ARBA" id="ARBA00022612"/>
    </source>
</evidence>
<reference evidence="3" key="1">
    <citation type="submission" date="2020-03" db="EMBL/GenBank/DDBJ databases">
        <title>The deep terrestrial virosphere.</title>
        <authorList>
            <person name="Holmfeldt K."/>
            <person name="Nilsson E."/>
            <person name="Simone D."/>
            <person name="Lopez-Fernandez M."/>
            <person name="Wu X."/>
            <person name="de Brujin I."/>
            <person name="Lundin D."/>
            <person name="Andersson A."/>
            <person name="Bertilsson S."/>
            <person name="Dopson M."/>
        </authorList>
    </citation>
    <scope>NUCLEOTIDE SEQUENCE</scope>
    <source>
        <strain evidence="3">MM415A01863</strain>
    </source>
</reference>